<dbReference type="InterPro" id="IPR051531">
    <property type="entry name" value="N-acetyltransferase"/>
</dbReference>
<keyword evidence="2" id="KW-0012">Acyltransferase</keyword>
<comment type="caution">
    <text evidence="5">The sequence shown here is derived from an EMBL/GenBank/DDBJ whole genome shotgun (WGS) entry which is preliminary data.</text>
</comment>
<reference evidence="5 6" key="1">
    <citation type="submission" date="2015-03" db="EMBL/GenBank/DDBJ databases">
        <title>Genome Sequence of Kiloniella spongiae MEBiC09566, isolated from a marine sponge.</title>
        <authorList>
            <person name="Shao Z."/>
            <person name="Wang L."/>
            <person name="Li X."/>
        </authorList>
    </citation>
    <scope>NUCLEOTIDE SEQUENCE [LARGE SCALE GENOMIC DNA]</scope>
    <source>
        <strain evidence="5 6">MEBiC09566</strain>
    </source>
</reference>
<evidence type="ECO:0000313" key="5">
    <source>
        <dbReference type="EMBL" id="KLN60154.1"/>
    </source>
</evidence>
<dbReference type="STRING" id="1489064.WH96_13275"/>
<dbReference type="SUPFAM" id="SSF55729">
    <property type="entry name" value="Acyl-CoA N-acyltransferases (Nat)"/>
    <property type="match status" value="1"/>
</dbReference>
<dbReference type="GO" id="GO:0016747">
    <property type="term" value="F:acyltransferase activity, transferring groups other than amino-acyl groups"/>
    <property type="evidence" value="ECO:0007669"/>
    <property type="project" value="InterPro"/>
</dbReference>
<dbReference type="PROSITE" id="PS51186">
    <property type="entry name" value="GNAT"/>
    <property type="match status" value="1"/>
</dbReference>
<evidence type="ECO:0000256" key="2">
    <source>
        <dbReference type="ARBA" id="ARBA00023315"/>
    </source>
</evidence>
<dbReference type="InterPro" id="IPR000182">
    <property type="entry name" value="GNAT_dom"/>
</dbReference>
<dbReference type="AlphaFoldDB" id="A0A0H2MC79"/>
<dbReference type="PANTHER" id="PTHR43792">
    <property type="entry name" value="GNAT FAMILY, PUTATIVE (AFU_ORTHOLOGUE AFUA_3G00765)-RELATED-RELATED"/>
    <property type="match status" value="1"/>
</dbReference>
<evidence type="ECO:0000256" key="1">
    <source>
        <dbReference type="ARBA" id="ARBA00022679"/>
    </source>
</evidence>
<sequence>MANYLLITNRLKLRFFEHSDAPSLAKLISPNISRWLANWPPRLSIPEAHKKITQLIETTESKRALNVAIICKDDNQLIGALSVKVGKSNQHIGELGYWVGDAYQNQGFVSEILLEFTEIAFKQLQLTELQAGAQRENKASFALMKKIGMKFKGTKTHYIPIRNSHEEVLYYNMPSPLTP</sequence>
<name>A0A0H2MC79_9PROT</name>
<feature type="domain" description="N-acetyltransferase" evidence="4">
    <location>
        <begin position="11"/>
        <end position="174"/>
    </location>
</feature>
<evidence type="ECO:0000256" key="3">
    <source>
        <dbReference type="ARBA" id="ARBA00038502"/>
    </source>
</evidence>
<dbReference type="Proteomes" id="UP000035444">
    <property type="component" value="Unassembled WGS sequence"/>
</dbReference>
<dbReference type="InterPro" id="IPR016181">
    <property type="entry name" value="Acyl_CoA_acyltransferase"/>
</dbReference>
<comment type="similarity">
    <text evidence="3">Belongs to the acetyltransferase family. RimJ subfamily.</text>
</comment>
<evidence type="ECO:0000259" key="4">
    <source>
        <dbReference type="PROSITE" id="PS51186"/>
    </source>
</evidence>
<keyword evidence="1" id="KW-0808">Transferase</keyword>
<dbReference type="Pfam" id="PF13302">
    <property type="entry name" value="Acetyltransf_3"/>
    <property type="match status" value="1"/>
</dbReference>
<dbReference type="RefSeq" id="WP_047764687.1">
    <property type="nucleotide sequence ID" value="NZ_LAQL01000008.1"/>
</dbReference>
<keyword evidence="6" id="KW-1185">Reference proteome</keyword>
<organism evidence="5 6">
    <name type="scientific">Kiloniella spongiae</name>
    <dbReference type="NCBI Taxonomy" id="1489064"/>
    <lineage>
        <taxon>Bacteria</taxon>
        <taxon>Pseudomonadati</taxon>
        <taxon>Pseudomonadota</taxon>
        <taxon>Alphaproteobacteria</taxon>
        <taxon>Rhodospirillales</taxon>
        <taxon>Kiloniellaceae</taxon>
        <taxon>Kiloniella</taxon>
    </lineage>
</organism>
<proteinExistence type="inferred from homology"/>
<evidence type="ECO:0000313" key="6">
    <source>
        <dbReference type="Proteomes" id="UP000035444"/>
    </source>
</evidence>
<protein>
    <recommendedName>
        <fullName evidence="4">N-acetyltransferase domain-containing protein</fullName>
    </recommendedName>
</protein>
<dbReference type="EMBL" id="LAQL01000008">
    <property type="protein sequence ID" value="KLN60154.1"/>
    <property type="molecule type" value="Genomic_DNA"/>
</dbReference>
<gene>
    <name evidence="5" type="ORF">WH96_13275</name>
</gene>
<accession>A0A0H2MC79</accession>
<dbReference type="OrthoDB" id="6293260at2"/>
<dbReference type="Gene3D" id="3.40.630.30">
    <property type="match status" value="1"/>
</dbReference>
<dbReference type="PANTHER" id="PTHR43792:SF8">
    <property type="entry name" value="[RIBOSOMAL PROTEIN US5]-ALANINE N-ACETYLTRANSFERASE"/>
    <property type="match status" value="1"/>
</dbReference>